<evidence type="ECO:0000313" key="3">
    <source>
        <dbReference type="EMBL" id="KXB02350.1"/>
    </source>
</evidence>
<feature type="domain" description="DUF2061" evidence="2">
    <location>
        <begin position="9"/>
        <end position="60"/>
    </location>
</feature>
<keyword evidence="1" id="KW-0472">Membrane</keyword>
<name>A0A133V7D2_9EURY</name>
<dbReference type="InterPro" id="IPR018638">
    <property type="entry name" value="DUF2061_membrane"/>
</dbReference>
<evidence type="ECO:0000259" key="2">
    <source>
        <dbReference type="Pfam" id="PF09834"/>
    </source>
</evidence>
<sequence>MHETKKRSIAKSISYRIGCIIITLAVVYLISKDIKLAGIITVVHQIIVTMFYYLHERVWNRSE</sequence>
<reference evidence="3 4" key="1">
    <citation type="journal article" date="2016" name="Sci. Rep.">
        <title>Metabolic traits of an uncultured archaeal lineage -MSBL1- from brine pools of the Red Sea.</title>
        <authorList>
            <person name="Mwirichia R."/>
            <person name="Alam I."/>
            <person name="Rashid M."/>
            <person name="Vinu M."/>
            <person name="Ba-Alawi W."/>
            <person name="Anthony Kamau A."/>
            <person name="Kamanda Ngugi D."/>
            <person name="Goker M."/>
            <person name="Klenk H.P."/>
            <person name="Bajic V."/>
            <person name="Stingl U."/>
        </authorList>
    </citation>
    <scope>NUCLEOTIDE SEQUENCE [LARGE SCALE GENOMIC DNA]</scope>
    <source>
        <strain evidence="3">SCGC-AAA261F17</strain>
    </source>
</reference>
<dbReference type="Pfam" id="PF09834">
    <property type="entry name" value="DUF2061"/>
    <property type="match status" value="1"/>
</dbReference>
<keyword evidence="1" id="KW-0812">Transmembrane</keyword>
<proteinExistence type="predicted"/>
<dbReference type="Proteomes" id="UP000070035">
    <property type="component" value="Unassembled WGS sequence"/>
</dbReference>
<dbReference type="AlphaFoldDB" id="A0A133V7D2"/>
<comment type="caution">
    <text evidence="3">The sequence shown here is derived from an EMBL/GenBank/DDBJ whole genome shotgun (WGS) entry which is preliminary data.</text>
</comment>
<keyword evidence="4" id="KW-1185">Reference proteome</keyword>
<keyword evidence="1" id="KW-1133">Transmembrane helix</keyword>
<dbReference type="EMBL" id="LHXY01000005">
    <property type="protein sequence ID" value="KXB02350.1"/>
    <property type="molecule type" value="Genomic_DNA"/>
</dbReference>
<gene>
    <name evidence="3" type="ORF">AKJ44_00740</name>
</gene>
<evidence type="ECO:0000256" key="1">
    <source>
        <dbReference type="SAM" id="Phobius"/>
    </source>
</evidence>
<feature type="transmembrane region" description="Helical" evidence="1">
    <location>
        <begin position="36"/>
        <end position="54"/>
    </location>
</feature>
<accession>A0A133V7D2</accession>
<organism evidence="3 4">
    <name type="scientific">candidate division MSBL1 archaeon SCGC-AAA261F17</name>
    <dbReference type="NCBI Taxonomy" id="1698274"/>
    <lineage>
        <taxon>Archaea</taxon>
        <taxon>Methanobacteriati</taxon>
        <taxon>Methanobacteriota</taxon>
        <taxon>candidate division MSBL1</taxon>
    </lineage>
</organism>
<feature type="transmembrane region" description="Helical" evidence="1">
    <location>
        <begin position="12"/>
        <end position="30"/>
    </location>
</feature>
<protein>
    <recommendedName>
        <fullName evidence="2">DUF2061 domain-containing protein</fullName>
    </recommendedName>
</protein>
<evidence type="ECO:0000313" key="4">
    <source>
        <dbReference type="Proteomes" id="UP000070035"/>
    </source>
</evidence>